<organism evidence="2 3">
    <name type="scientific">Kordiimonas lacus</name>
    <dbReference type="NCBI Taxonomy" id="637679"/>
    <lineage>
        <taxon>Bacteria</taxon>
        <taxon>Pseudomonadati</taxon>
        <taxon>Pseudomonadota</taxon>
        <taxon>Alphaproteobacteria</taxon>
        <taxon>Kordiimonadales</taxon>
        <taxon>Kordiimonadaceae</taxon>
        <taxon>Kordiimonas</taxon>
    </lineage>
</organism>
<dbReference type="EMBL" id="FNAK01000004">
    <property type="protein sequence ID" value="SDE07198.1"/>
    <property type="molecule type" value="Genomic_DNA"/>
</dbReference>
<proteinExistence type="predicted"/>
<evidence type="ECO:0000313" key="2">
    <source>
        <dbReference type="EMBL" id="SDE07198.1"/>
    </source>
</evidence>
<name>A0A1G6ZX02_9PROT</name>
<keyword evidence="1" id="KW-0812">Transmembrane</keyword>
<evidence type="ECO:0000313" key="3">
    <source>
        <dbReference type="Proteomes" id="UP000183685"/>
    </source>
</evidence>
<keyword evidence="3" id="KW-1185">Reference proteome</keyword>
<protein>
    <submittedName>
        <fullName evidence="2">Uncharacterized protein</fullName>
    </submittedName>
</protein>
<feature type="transmembrane region" description="Helical" evidence="1">
    <location>
        <begin position="6"/>
        <end position="22"/>
    </location>
</feature>
<dbReference type="Proteomes" id="UP000183685">
    <property type="component" value="Unassembled WGS sequence"/>
</dbReference>
<gene>
    <name evidence="2" type="ORF">SAMN04488071_1996</name>
</gene>
<evidence type="ECO:0000256" key="1">
    <source>
        <dbReference type="SAM" id="Phobius"/>
    </source>
</evidence>
<keyword evidence="1" id="KW-1133">Transmembrane helix</keyword>
<reference evidence="2 3" key="1">
    <citation type="submission" date="2016-10" db="EMBL/GenBank/DDBJ databases">
        <authorList>
            <person name="de Groot N.N."/>
        </authorList>
    </citation>
    <scope>NUCLEOTIDE SEQUENCE [LARGE SCALE GENOMIC DNA]</scope>
    <source>
        <strain evidence="2 3">CGMCC 1.9109</strain>
    </source>
</reference>
<dbReference type="AlphaFoldDB" id="A0A1G6ZX02"/>
<sequence length="73" mass="8037">MTNIDITGGGVLAASLVLLWIVPRWCGFIDARQGTGFRGVYRQGPSGQTGPMRRSSRFRRVRTLASVVMVQPM</sequence>
<accession>A0A1G6ZX02</accession>
<keyword evidence="1" id="KW-0472">Membrane</keyword>